<comment type="caution">
    <text evidence="9">The sequence shown here is derived from an EMBL/GenBank/DDBJ whole genome shotgun (WGS) entry which is preliminary data.</text>
</comment>
<evidence type="ECO:0000256" key="8">
    <source>
        <dbReference type="SAM" id="Phobius"/>
    </source>
</evidence>
<feature type="transmembrane region" description="Helical" evidence="8">
    <location>
        <begin position="212"/>
        <end position="234"/>
    </location>
</feature>
<dbReference type="InterPro" id="IPR004324">
    <property type="entry name" value="FBT"/>
</dbReference>
<comment type="similarity">
    <text evidence="7">Belongs to the major facilitator superfamily. Phosphate:H(+) symporter (TC 2.A.1.9) family.</text>
</comment>
<dbReference type="OrthoDB" id="754047at2759"/>
<dbReference type="PANTHER" id="PTHR31585">
    <property type="entry name" value="FOLATE-BIOPTERIN TRANSPORTER 1, CHLOROPLASTIC"/>
    <property type="match status" value="1"/>
</dbReference>
<dbReference type="Pfam" id="PF03092">
    <property type="entry name" value="BT1"/>
    <property type="match status" value="1"/>
</dbReference>
<evidence type="ECO:0000256" key="6">
    <source>
        <dbReference type="ARBA" id="ARBA00023136"/>
    </source>
</evidence>
<keyword evidence="5 8" id="KW-1133">Transmembrane helix</keyword>
<feature type="transmembrane region" description="Helical" evidence="8">
    <location>
        <begin position="300"/>
        <end position="319"/>
    </location>
</feature>
<evidence type="ECO:0000256" key="7">
    <source>
        <dbReference type="ARBA" id="ARBA00044504"/>
    </source>
</evidence>
<feature type="transmembrane region" description="Helical" evidence="8">
    <location>
        <begin position="42"/>
        <end position="64"/>
    </location>
</feature>
<feature type="transmembrane region" description="Helical" evidence="8">
    <location>
        <begin position="183"/>
        <end position="206"/>
    </location>
</feature>
<evidence type="ECO:0000256" key="2">
    <source>
        <dbReference type="ARBA" id="ARBA00007015"/>
    </source>
</evidence>
<gene>
    <name evidence="9" type="ORF">SHERM_12338</name>
</gene>
<reference evidence="9" key="1">
    <citation type="submission" date="2019-12" db="EMBL/GenBank/DDBJ databases">
        <authorList>
            <person name="Scholes J."/>
        </authorList>
    </citation>
    <scope>NUCLEOTIDE SEQUENCE</scope>
</reference>
<keyword evidence="10" id="KW-1185">Reference proteome</keyword>
<organism evidence="9 10">
    <name type="scientific">Striga hermonthica</name>
    <name type="common">Purple witchweed</name>
    <name type="synonym">Buchnera hermonthica</name>
    <dbReference type="NCBI Taxonomy" id="68872"/>
    <lineage>
        <taxon>Eukaryota</taxon>
        <taxon>Viridiplantae</taxon>
        <taxon>Streptophyta</taxon>
        <taxon>Embryophyta</taxon>
        <taxon>Tracheophyta</taxon>
        <taxon>Spermatophyta</taxon>
        <taxon>Magnoliopsida</taxon>
        <taxon>eudicotyledons</taxon>
        <taxon>Gunneridae</taxon>
        <taxon>Pentapetalae</taxon>
        <taxon>asterids</taxon>
        <taxon>lamiids</taxon>
        <taxon>Lamiales</taxon>
        <taxon>Orobanchaceae</taxon>
        <taxon>Buchnereae</taxon>
        <taxon>Striga</taxon>
    </lineage>
</organism>
<keyword evidence="6 8" id="KW-0472">Membrane</keyword>
<feature type="transmembrane region" description="Helical" evidence="8">
    <location>
        <begin position="435"/>
        <end position="456"/>
    </location>
</feature>
<dbReference type="Proteomes" id="UP001153555">
    <property type="component" value="Unassembled WGS sequence"/>
</dbReference>
<feature type="transmembrane region" description="Helical" evidence="8">
    <location>
        <begin position="118"/>
        <end position="135"/>
    </location>
</feature>
<protein>
    <submittedName>
        <fullName evidence="9">Probable folate-biopterin transporter 3</fullName>
    </submittedName>
</protein>
<evidence type="ECO:0000313" key="10">
    <source>
        <dbReference type="Proteomes" id="UP001153555"/>
    </source>
</evidence>
<dbReference type="AlphaFoldDB" id="A0A9N7MPY4"/>
<name>A0A9N7MPY4_STRHE</name>
<feature type="transmembrane region" description="Helical" evidence="8">
    <location>
        <begin position="331"/>
        <end position="353"/>
    </location>
</feature>
<dbReference type="CDD" id="cd17484">
    <property type="entry name" value="MFS_FBT"/>
    <property type="match status" value="1"/>
</dbReference>
<dbReference type="InterPro" id="IPR036259">
    <property type="entry name" value="MFS_trans_sf"/>
</dbReference>
<keyword evidence="3" id="KW-0813">Transport</keyword>
<feature type="transmembrane region" description="Helical" evidence="8">
    <location>
        <begin position="255"/>
        <end position="280"/>
    </location>
</feature>
<feature type="transmembrane region" description="Helical" evidence="8">
    <location>
        <begin position="399"/>
        <end position="423"/>
    </location>
</feature>
<feature type="transmembrane region" description="Helical" evidence="8">
    <location>
        <begin position="141"/>
        <end position="162"/>
    </location>
</feature>
<dbReference type="Gene3D" id="1.20.1250.20">
    <property type="entry name" value="MFS general substrate transporter like domains"/>
    <property type="match status" value="1"/>
</dbReference>
<sequence length="509" mass="56136">MDQDDKTPLQEEHCQRGKVPKNGIFGLILSPFNFLKKLSNELHWSFVSAVVVVYGINQGIGLGLSKVSTQYYMKDEQKLQPSEAQVYHGMIMMPWMVKPLWGLLTDTVPVGGRRRRPYFIFAGMIGAISMITLSLKSNLYLGFALLLLICGSAGAAIGDVTIDACVTENSIIHPSLAGEMQSLCGLCSSVGQLVGYLLSGFLVHIIGSKGALGVLSIPAALVILVGLFIQEPLIRNFSYKRVSYKFVDAGRSMWAALKCTVVWRPCLYMYLSLAVSLHIHEGMFYWYTDAKDGPAFSQEMVGSISAFGAIGSLFGVLLYQNAFRAHPFRQVLFWAQLLYGLSGLLDLVLVSRINLAVGIPDYMVVVLDASVSHMISRLKWMPLLVLSSKLCPSGIEGTFFALLMSIDHVGQFTASWAGGFLLHALNVTRTKFDNLWLVIVIRSLCRVLPVGILFLVPSGDPNEAILPMDMLRTKKDESDNNNDDISSNSNLEGINMEMELFVKDLDSQH</sequence>
<dbReference type="PANTHER" id="PTHR31585:SF11">
    <property type="entry name" value="FOLATE-BIOPTERIN TRANSPORTER 3-RELATED"/>
    <property type="match status" value="1"/>
</dbReference>
<comment type="subcellular location">
    <subcellularLocation>
        <location evidence="1">Membrane</location>
        <topology evidence="1">Multi-pass membrane protein</topology>
    </subcellularLocation>
</comment>
<evidence type="ECO:0000256" key="5">
    <source>
        <dbReference type="ARBA" id="ARBA00022989"/>
    </source>
</evidence>
<evidence type="ECO:0000256" key="3">
    <source>
        <dbReference type="ARBA" id="ARBA00022448"/>
    </source>
</evidence>
<dbReference type="InterPro" id="IPR039309">
    <property type="entry name" value="BT1"/>
</dbReference>
<dbReference type="GO" id="GO:0016020">
    <property type="term" value="C:membrane"/>
    <property type="evidence" value="ECO:0007669"/>
    <property type="project" value="UniProtKB-SubCell"/>
</dbReference>
<comment type="similarity">
    <text evidence="2">Belongs to the major facilitator superfamily. Folate-biopterin transporter (TC 2.A.71) family.</text>
</comment>
<keyword evidence="4 8" id="KW-0812">Transmembrane</keyword>
<evidence type="ECO:0000256" key="1">
    <source>
        <dbReference type="ARBA" id="ARBA00004141"/>
    </source>
</evidence>
<accession>A0A9N7MPY4</accession>
<evidence type="ECO:0000313" key="9">
    <source>
        <dbReference type="EMBL" id="CAA0810893.1"/>
    </source>
</evidence>
<dbReference type="EMBL" id="CACSLK010007274">
    <property type="protein sequence ID" value="CAA0810893.1"/>
    <property type="molecule type" value="Genomic_DNA"/>
</dbReference>
<dbReference type="NCBIfam" id="TIGR00788">
    <property type="entry name" value="fbt"/>
    <property type="match status" value="1"/>
</dbReference>
<evidence type="ECO:0000256" key="4">
    <source>
        <dbReference type="ARBA" id="ARBA00022692"/>
    </source>
</evidence>
<proteinExistence type="inferred from homology"/>
<dbReference type="SUPFAM" id="SSF103473">
    <property type="entry name" value="MFS general substrate transporter"/>
    <property type="match status" value="1"/>
</dbReference>